<organism evidence="1">
    <name type="scientific">Anguilla anguilla</name>
    <name type="common">European freshwater eel</name>
    <name type="synonym">Muraena anguilla</name>
    <dbReference type="NCBI Taxonomy" id="7936"/>
    <lineage>
        <taxon>Eukaryota</taxon>
        <taxon>Metazoa</taxon>
        <taxon>Chordata</taxon>
        <taxon>Craniata</taxon>
        <taxon>Vertebrata</taxon>
        <taxon>Euteleostomi</taxon>
        <taxon>Actinopterygii</taxon>
        <taxon>Neopterygii</taxon>
        <taxon>Teleostei</taxon>
        <taxon>Anguilliformes</taxon>
        <taxon>Anguillidae</taxon>
        <taxon>Anguilla</taxon>
    </lineage>
</organism>
<name>A0A0E9RVS6_ANGAN</name>
<reference evidence="1" key="1">
    <citation type="submission" date="2014-11" db="EMBL/GenBank/DDBJ databases">
        <authorList>
            <person name="Amaro Gonzalez C."/>
        </authorList>
    </citation>
    <scope>NUCLEOTIDE SEQUENCE</scope>
</reference>
<sequence>MFIKVHCELLNVNACRLQQG</sequence>
<dbReference type="EMBL" id="GBXM01075650">
    <property type="protein sequence ID" value="JAH32927.1"/>
    <property type="molecule type" value="Transcribed_RNA"/>
</dbReference>
<dbReference type="AlphaFoldDB" id="A0A0E9RVS6"/>
<accession>A0A0E9RVS6</accession>
<proteinExistence type="predicted"/>
<protein>
    <submittedName>
        <fullName evidence="1">Uncharacterized protein</fullName>
    </submittedName>
</protein>
<evidence type="ECO:0000313" key="1">
    <source>
        <dbReference type="EMBL" id="JAH32927.1"/>
    </source>
</evidence>
<reference evidence="1" key="2">
    <citation type="journal article" date="2015" name="Fish Shellfish Immunol.">
        <title>Early steps in the European eel (Anguilla anguilla)-Vibrio vulnificus interaction in the gills: Role of the RtxA13 toxin.</title>
        <authorList>
            <person name="Callol A."/>
            <person name="Pajuelo D."/>
            <person name="Ebbesson L."/>
            <person name="Teles M."/>
            <person name="MacKenzie S."/>
            <person name="Amaro C."/>
        </authorList>
    </citation>
    <scope>NUCLEOTIDE SEQUENCE</scope>
</reference>